<dbReference type="Gene3D" id="3.30.450.40">
    <property type="match status" value="1"/>
</dbReference>
<reference evidence="8" key="1">
    <citation type="journal article" date="2019" name="Int. J. Syst. Evol. Microbiol.">
        <title>The Global Catalogue of Microorganisms (GCM) 10K type strain sequencing project: providing services to taxonomists for standard genome sequencing and annotation.</title>
        <authorList>
            <consortium name="The Broad Institute Genomics Platform"/>
            <consortium name="The Broad Institute Genome Sequencing Center for Infectious Disease"/>
            <person name="Wu L."/>
            <person name="Ma J."/>
        </authorList>
    </citation>
    <scope>NUCLEOTIDE SEQUENCE [LARGE SCALE GENOMIC DNA]</scope>
    <source>
        <strain evidence="8">JCM 17326</strain>
    </source>
</reference>
<dbReference type="InterPro" id="IPR002197">
    <property type="entry name" value="HTH_Fis"/>
</dbReference>
<dbReference type="InterPro" id="IPR027417">
    <property type="entry name" value="P-loop_NTPase"/>
</dbReference>
<dbReference type="InterPro" id="IPR002078">
    <property type="entry name" value="Sigma_54_int"/>
</dbReference>
<keyword evidence="4" id="KW-0238">DNA-binding</keyword>
<comment type="caution">
    <text evidence="7">The sequence shown here is derived from an EMBL/GenBank/DDBJ whole genome shotgun (WGS) entry which is preliminary data.</text>
</comment>
<evidence type="ECO:0000256" key="2">
    <source>
        <dbReference type="ARBA" id="ARBA00022840"/>
    </source>
</evidence>
<dbReference type="InterPro" id="IPR003018">
    <property type="entry name" value="GAF"/>
</dbReference>
<dbReference type="Pfam" id="PF01590">
    <property type="entry name" value="GAF"/>
    <property type="match status" value="1"/>
</dbReference>
<dbReference type="EMBL" id="BAABDQ010000027">
    <property type="protein sequence ID" value="GAA3592655.1"/>
    <property type="molecule type" value="Genomic_DNA"/>
</dbReference>
<dbReference type="Proteomes" id="UP001500630">
    <property type="component" value="Unassembled WGS sequence"/>
</dbReference>
<gene>
    <name evidence="7" type="ORF">GCM10022419_089450</name>
</gene>
<dbReference type="PRINTS" id="PR01590">
    <property type="entry name" value="HTHFIS"/>
</dbReference>
<keyword evidence="8" id="KW-1185">Reference proteome</keyword>
<dbReference type="PANTHER" id="PTHR32071">
    <property type="entry name" value="TRANSCRIPTIONAL REGULATORY PROTEIN"/>
    <property type="match status" value="1"/>
</dbReference>
<dbReference type="RefSeq" id="WP_345571894.1">
    <property type="nucleotide sequence ID" value="NZ_BAABDQ010000027.1"/>
</dbReference>
<dbReference type="PANTHER" id="PTHR32071:SF122">
    <property type="entry name" value="SIGMA FACTOR"/>
    <property type="match status" value="1"/>
</dbReference>
<dbReference type="InterPro" id="IPR009057">
    <property type="entry name" value="Homeodomain-like_sf"/>
</dbReference>
<dbReference type="InterPro" id="IPR058031">
    <property type="entry name" value="AAA_lid_NorR"/>
</dbReference>
<dbReference type="SUPFAM" id="SSF46689">
    <property type="entry name" value="Homeodomain-like"/>
    <property type="match status" value="1"/>
</dbReference>
<keyword evidence="3" id="KW-0805">Transcription regulation</keyword>
<dbReference type="SUPFAM" id="SSF52540">
    <property type="entry name" value="P-loop containing nucleoside triphosphate hydrolases"/>
    <property type="match status" value="1"/>
</dbReference>
<evidence type="ECO:0000256" key="5">
    <source>
        <dbReference type="ARBA" id="ARBA00023163"/>
    </source>
</evidence>
<protein>
    <submittedName>
        <fullName evidence="7">Helix-turn-helix domain-containing protein</fullName>
    </submittedName>
</protein>
<evidence type="ECO:0000313" key="7">
    <source>
        <dbReference type="EMBL" id="GAA3592655.1"/>
    </source>
</evidence>
<dbReference type="PROSITE" id="PS50045">
    <property type="entry name" value="SIGMA54_INTERACT_4"/>
    <property type="match status" value="1"/>
</dbReference>
<feature type="domain" description="Sigma-54 factor interaction" evidence="6">
    <location>
        <begin position="331"/>
        <end position="528"/>
    </location>
</feature>
<keyword evidence="1" id="KW-0547">Nucleotide-binding</keyword>
<accession>A0ABP6YWU8</accession>
<keyword evidence="5" id="KW-0804">Transcription</keyword>
<dbReference type="InterPro" id="IPR029016">
    <property type="entry name" value="GAF-like_dom_sf"/>
</dbReference>
<dbReference type="Gene3D" id="1.10.10.60">
    <property type="entry name" value="Homeodomain-like"/>
    <property type="match status" value="1"/>
</dbReference>
<proteinExistence type="predicted"/>
<name>A0ABP6YWU8_9ACTN</name>
<evidence type="ECO:0000256" key="1">
    <source>
        <dbReference type="ARBA" id="ARBA00022741"/>
    </source>
</evidence>
<dbReference type="Gene3D" id="1.10.8.60">
    <property type="match status" value="1"/>
</dbReference>
<keyword evidence="2" id="KW-0067">ATP-binding</keyword>
<organism evidence="7 8">
    <name type="scientific">Nonomuraea rosea</name>
    <dbReference type="NCBI Taxonomy" id="638574"/>
    <lineage>
        <taxon>Bacteria</taxon>
        <taxon>Bacillati</taxon>
        <taxon>Actinomycetota</taxon>
        <taxon>Actinomycetes</taxon>
        <taxon>Streptosporangiales</taxon>
        <taxon>Streptosporangiaceae</taxon>
        <taxon>Nonomuraea</taxon>
    </lineage>
</organism>
<evidence type="ECO:0000256" key="3">
    <source>
        <dbReference type="ARBA" id="ARBA00023015"/>
    </source>
</evidence>
<sequence length="602" mass="65835">MPPALTRPGDPIDGEPLAKARERFLTAEPVDPRQVRDAILASWWRSRDWKVAADHIDLTYLRDPDLDTPLSRSAMPVLTHLREHLDGQPISIILTDPAGLVLARLAADRDLDAHLDRVQLAPGFSYAEELVGTNGIGTALEGGGPMQVFGHEHYAEHLEDLACAGVPIHHPISGKTVGAVDLTCWRKHADPLLLALAKTTADQIQQALFADSSVGELELLQEYLRTCRRTAGIVFALSNDGVMMNDHARQVLDPGEQSILLGQAAETLAGRHPTTAVTVELPSGVRARLYCRRVPGDGRLAGGVVHVKLTELANRQRTEIVTPARTFLPGLVGSGALWLRGCHQVEAIHASGEWLALEGERGAGKLALLRAVHQRRTPAARFSVLDAAEAAGQSWLDGARQELLDGVGSLVIRHVDRLGAGRLRALSKALRAATAADRPGPLWVAVTLSRRHDGEELSELLRYFPSTVELPPLRHHVEDVPALVPFFLAKLMPDGRLSCSPEAMQLLVRSSWPGNTEQLWQVLRRIVQYRRTGSIQPNDLPPECRTVSRRVLSPLESMERDAIVQSLLDTDGNKIKAARSLGMSRATIYRKIHEYGIVPPTA</sequence>
<evidence type="ECO:0000256" key="4">
    <source>
        <dbReference type="ARBA" id="ARBA00023125"/>
    </source>
</evidence>
<evidence type="ECO:0000313" key="8">
    <source>
        <dbReference type="Proteomes" id="UP001500630"/>
    </source>
</evidence>
<dbReference type="Pfam" id="PF02954">
    <property type="entry name" value="HTH_8"/>
    <property type="match status" value="1"/>
</dbReference>
<evidence type="ECO:0000259" key="6">
    <source>
        <dbReference type="PROSITE" id="PS50045"/>
    </source>
</evidence>
<dbReference type="Pfam" id="PF25601">
    <property type="entry name" value="AAA_lid_14"/>
    <property type="match status" value="1"/>
</dbReference>